<evidence type="ECO:0000313" key="2">
    <source>
        <dbReference type="EMBL" id="MDN5204151.1"/>
    </source>
</evidence>
<name>A0ABT8KTQ3_9BACT</name>
<accession>A0ABT8KTQ3</accession>
<dbReference type="Proteomes" id="UP001172082">
    <property type="component" value="Unassembled WGS sequence"/>
</dbReference>
<dbReference type="RefSeq" id="WP_346754175.1">
    <property type="nucleotide sequence ID" value="NZ_JAUJEA010000010.1"/>
</dbReference>
<organism evidence="2 3">
    <name type="scientific">Splendidivirga corallicola</name>
    <dbReference type="NCBI Taxonomy" id="3051826"/>
    <lineage>
        <taxon>Bacteria</taxon>
        <taxon>Pseudomonadati</taxon>
        <taxon>Bacteroidota</taxon>
        <taxon>Cytophagia</taxon>
        <taxon>Cytophagales</taxon>
        <taxon>Splendidivirgaceae</taxon>
        <taxon>Splendidivirga</taxon>
    </lineage>
</organism>
<proteinExistence type="predicted"/>
<dbReference type="InterPro" id="IPR032710">
    <property type="entry name" value="NTF2-like_dom_sf"/>
</dbReference>
<gene>
    <name evidence="2" type="ORF">QQ008_22350</name>
</gene>
<dbReference type="EMBL" id="JAUJEA010000010">
    <property type="protein sequence ID" value="MDN5204151.1"/>
    <property type="molecule type" value="Genomic_DNA"/>
</dbReference>
<protein>
    <submittedName>
        <fullName evidence="2">Nuclear transport factor 2 family protein</fullName>
    </submittedName>
</protein>
<comment type="caution">
    <text evidence="2">The sequence shown here is derived from an EMBL/GenBank/DDBJ whole genome shotgun (WGS) entry which is preliminary data.</text>
</comment>
<dbReference type="InterPro" id="IPR037401">
    <property type="entry name" value="SnoaL-like"/>
</dbReference>
<feature type="domain" description="SnoaL-like" evidence="1">
    <location>
        <begin position="46"/>
        <end position="127"/>
    </location>
</feature>
<evidence type="ECO:0000313" key="3">
    <source>
        <dbReference type="Proteomes" id="UP001172082"/>
    </source>
</evidence>
<evidence type="ECO:0000259" key="1">
    <source>
        <dbReference type="Pfam" id="PF12680"/>
    </source>
</evidence>
<dbReference type="PROSITE" id="PS51257">
    <property type="entry name" value="PROKAR_LIPOPROTEIN"/>
    <property type="match status" value="1"/>
</dbReference>
<reference evidence="2" key="1">
    <citation type="submission" date="2023-06" db="EMBL/GenBank/DDBJ databases">
        <title>Genomic of Parafulvivirga corallium.</title>
        <authorList>
            <person name="Wang G."/>
        </authorList>
    </citation>
    <scope>NUCLEOTIDE SEQUENCE</scope>
    <source>
        <strain evidence="2">BMA10</strain>
    </source>
</reference>
<dbReference type="SUPFAM" id="SSF54427">
    <property type="entry name" value="NTF2-like"/>
    <property type="match status" value="1"/>
</dbReference>
<dbReference type="Gene3D" id="3.10.450.50">
    <property type="match status" value="1"/>
</dbReference>
<keyword evidence="3" id="KW-1185">Reference proteome</keyword>
<dbReference type="Pfam" id="PF12680">
    <property type="entry name" value="SnoaL_2"/>
    <property type="match status" value="1"/>
</dbReference>
<sequence length="153" mass="17932">MELSKSLDRRYWFFFLTWLVALSTSCTEPKNRREDEVRAVLFGIIEADNKADLDQVLSYYHEDASLLPPEKSKIEGINNIRKNYERIFDTSVLRLSVQDDEIIIEGNHAICTGMTKGTVMLKTDSSIKEINDKFMMILERHEGTWKIKRLIWN</sequence>